<evidence type="ECO:0000313" key="3">
    <source>
        <dbReference type="Proteomes" id="UP000318416"/>
    </source>
</evidence>
<protein>
    <submittedName>
        <fullName evidence="2">Uncharacterized protein</fullName>
    </submittedName>
</protein>
<dbReference type="EMBL" id="VIVR01000001">
    <property type="protein sequence ID" value="TWE19000.1"/>
    <property type="molecule type" value="Genomic_DNA"/>
</dbReference>
<feature type="region of interest" description="Disordered" evidence="1">
    <location>
        <begin position="1"/>
        <end position="33"/>
    </location>
</feature>
<gene>
    <name evidence="2" type="ORF">FB465_4101</name>
</gene>
<dbReference type="AlphaFoldDB" id="A0A561ETQ9"/>
<accession>A0A561ETQ9</accession>
<sequence>MSTAQIHPTVRKASRPPVVSGSTATAGPRRRTPISHAVRNVGIMLDTAARVLLLGRDGVKL</sequence>
<dbReference type="RefSeq" id="WP_145792528.1">
    <property type="nucleotide sequence ID" value="NZ_BAAABR010000045.1"/>
</dbReference>
<reference evidence="2 3" key="1">
    <citation type="submission" date="2019-06" db="EMBL/GenBank/DDBJ databases">
        <title>Sequencing the genomes of 1000 actinobacteria strains.</title>
        <authorList>
            <person name="Klenk H.-P."/>
        </authorList>
    </citation>
    <scope>NUCLEOTIDE SEQUENCE [LARGE SCALE GENOMIC DNA]</scope>
    <source>
        <strain evidence="2 3">DSM 41649</strain>
    </source>
</reference>
<evidence type="ECO:0000313" key="2">
    <source>
        <dbReference type="EMBL" id="TWE19000.1"/>
    </source>
</evidence>
<dbReference type="OrthoDB" id="3874185at2"/>
<evidence type="ECO:0000256" key="1">
    <source>
        <dbReference type="SAM" id="MobiDB-lite"/>
    </source>
</evidence>
<proteinExistence type="predicted"/>
<keyword evidence="3" id="KW-1185">Reference proteome</keyword>
<comment type="caution">
    <text evidence="2">The sequence shown here is derived from an EMBL/GenBank/DDBJ whole genome shotgun (WGS) entry which is preliminary data.</text>
</comment>
<organism evidence="2 3">
    <name type="scientific">Kitasatospora atroaurantiaca</name>
    <dbReference type="NCBI Taxonomy" id="285545"/>
    <lineage>
        <taxon>Bacteria</taxon>
        <taxon>Bacillati</taxon>
        <taxon>Actinomycetota</taxon>
        <taxon>Actinomycetes</taxon>
        <taxon>Kitasatosporales</taxon>
        <taxon>Streptomycetaceae</taxon>
        <taxon>Kitasatospora</taxon>
    </lineage>
</organism>
<dbReference type="Proteomes" id="UP000318416">
    <property type="component" value="Unassembled WGS sequence"/>
</dbReference>
<name>A0A561ETQ9_9ACTN</name>